<name>A0A0A0BKE5_9CELL</name>
<accession>A0A0A0BKE5</accession>
<sequence>MYTIRHTAFCVPMPGTEVTMVNTSVSSSSDLISSEIRLSIFSTSLLSSDTICLPLCEIIVLIGDFSIVSFFSPLRT</sequence>
<gene>
    <name evidence="1" type="ORF">N868_08965</name>
</gene>
<dbReference type="AlphaFoldDB" id="A0A0A0BKE5"/>
<protein>
    <submittedName>
        <fullName evidence="1">Uncharacterized protein</fullName>
    </submittedName>
</protein>
<organism evidence="1 2">
    <name type="scientific">Cellulomonas carbonis T26</name>
    <dbReference type="NCBI Taxonomy" id="947969"/>
    <lineage>
        <taxon>Bacteria</taxon>
        <taxon>Bacillati</taxon>
        <taxon>Actinomycetota</taxon>
        <taxon>Actinomycetes</taxon>
        <taxon>Micrococcales</taxon>
        <taxon>Cellulomonadaceae</taxon>
        <taxon>Cellulomonas</taxon>
    </lineage>
</organism>
<evidence type="ECO:0000313" key="1">
    <source>
        <dbReference type="EMBL" id="KGM08461.1"/>
    </source>
</evidence>
<dbReference type="Proteomes" id="UP000029839">
    <property type="component" value="Unassembled WGS sequence"/>
</dbReference>
<dbReference type="EMBL" id="AXCY01000233">
    <property type="protein sequence ID" value="KGM08461.1"/>
    <property type="molecule type" value="Genomic_DNA"/>
</dbReference>
<comment type="caution">
    <text evidence="1">The sequence shown here is derived from an EMBL/GenBank/DDBJ whole genome shotgun (WGS) entry which is preliminary data.</text>
</comment>
<reference evidence="1 2" key="2">
    <citation type="journal article" date="2015" name="Stand. Genomic Sci.">
        <title>Draft genome sequence of Cellulomonas carbonis T26(T) and comparative analysis of six Cellulomonas genomes.</title>
        <authorList>
            <person name="Zhuang W."/>
            <person name="Zhang S."/>
            <person name="Xia X."/>
            <person name="Wang G."/>
        </authorList>
    </citation>
    <scope>NUCLEOTIDE SEQUENCE [LARGE SCALE GENOMIC DNA]</scope>
    <source>
        <strain evidence="1 2">T26</strain>
    </source>
</reference>
<keyword evidence="2" id="KW-1185">Reference proteome</keyword>
<proteinExistence type="predicted"/>
<reference evidence="1 2" key="1">
    <citation type="submission" date="2013-08" db="EMBL/GenBank/DDBJ databases">
        <title>Genome sequencing of Cellulomonas carbonis T26.</title>
        <authorList>
            <person name="Chen F."/>
            <person name="Li Y."/>
            <person name="Wang G."/>
        </authorList>
    </citation>
    <scope>NUCLEOTIDE SEQUENCE [LARGE SCALE GENOMIC DNA]</scope>
    <source>
        <strain evidence="1 2">T26</strain>
    </source>
</reference>
<evidence type="ECO:0000313" key="2">
    <source>
        <dbReference type="Proteomes" id="UP000029839"/>
    </source>
</evidence>